<dbReference type="OrthoDB" id="9961202at2"/>
<gene>
    <name evidence="1" type="ORF">C1N32_20745</name>
</gene>
<dbReference type="AlphaFoldDB" id="A0A2J8HSD7"/>
<name>A0A2J8HSD7_VIBDI</name>
<protein>
    <submittedName>
        <fullName evidence="1">Uncharacterized protein</fullName>
    </submittedName>
</protein>
<comment type="caution">
    <text evidence="1">The sequence shown here is derived from an EMBL/GenBank/DDBJ whole genome shotgun (WGS) entry which is preliminary data.</text>
</comment>
<accession>A0A2J8HSD7</accession>
<evidence type="ECO:0000313" key="1">
    <source>
        <dbReference type="EMBL" id="PNI01194.1"/>
    </source>
</evidence>
<dbReference type="EMBL" id="POSK01000023">
    <property type="protein sequence ID" value="PNI01194.1"/>
    <property type="molecule type" value="Genomic_DNA"/>
</dbReference>
<sequence length="280" mass="32462">MTQGSTAPVFDPKREAQEHRLFIEQYLHIKLDEFRDFRILKAVYRLCQSHQAGERLPRCKKIRADHYRGLIRFMAVAMLYTDLSQNMVVANAKVNGQSYAIPAGNSFFMNKLNVCKSTLDELIKTVKRLGWYISNIRYGYYTCGTGKRHYGKNSIKRIFIGVYDLFGMGKKVRDAIKKAVAYRQRNPRKAETAKLNEMLEGEFHKFGYGKENERRYIKRKAKRELNKLENGAENASTVTNQDRHEAIIAEQLELISKGYTPQEIAAHQRGDKPIIDDIPY</sequence>
<dbReference type="RefSeq" id="WP_102967300.1">
    <property type="nucleotide sequence ID" value="NZ_POSK01000023.1"/>
</dbReference>
<dbReference type="Proteomes" id="UP000236449">
    <property type="component" value="Unassembled WGS sequence"/>
</dbReference>
<proteinExistence type="predicted"/>
<organism evidence="1 2">
    <name type="scientific">Vibrio diazotrophicus</name>
    <dbReference type="NCBI Taxonomy" id="685"/>
    <lineage>
        <taxon>Bacteria</taxon>
        <taxon>Pseudomonadati</taxon>
        <taxon>Pseudomonadota</taxon>
        <taxon>Gammaproteobacteria</taxon>
        <taxon>Vibrionales</taxon>
        <taxon>Vibrionaceae</taxon>
        <taxon>Vibrio</taxon>
    </lineage>
</organism>
<evidence type="ECO:0000313" key="2">
    <source>
        <dbReference type="Proteomes" id="UP000236449"/>
    </source>
</evidence>
<reference evidence="1 2" key="1">
    <citation type="submission" date="2018-01" db="EMBL/GenBank/DDBJ databases">
        <title>Draft genome sequences of six Vibrio diazotrophicus strains isolated from deep-sea sediments of the Baltic Sea.</title>
        <authorList>
            <person name="Castillo D."/>
            <person name="Vandieken V."/>
            <person name="Chiang O."/>
            <person name="Middelboe M."/>
        </authorList>
    </citation>
    <scope>NUCLEOTIDE SEQUENCE [LARGE SCALE GENOMIC DNA]</scope>
    <source>
        <strain evidence="1 2">60.27F</strain>
    </source>
</reference>